<evidence type="ECO:0000256" key="3">
    <source>
        <dbReference type="ARBA" id="ARBA00022679"/>
    </source>
</evidence>
<evidence type="ECO:0000256" key="1">
    <source>
        <dbReference type="ARBA" id="ARBA00009481"/>
    </source>
</evidence>
<dbReference type="EMBL" id="RJSF01000037">
    <property type="protein sequence ID" value="RNM14775.1"/>
    <property type="molecule type" value="Genomic_DNA"/>
</dbReference>
<dbReference type="Pfam" id="PF00534">
    <property type="entry name" value="Glycos_transf_1"/>
    <property type="match status" value="1"/>
</dbReference>
<feature type="domain" description="Glycosyltransferase subfamily 4-like N-terminal" evidence="6">
    <location>
        <begin position="58"/>
        <end position="157"/>
    </location>
</feature>
<dbReference type="Proteomes" id="UP000279994">
    <property type="component" value="Unassembled WGS sequence"/>
</dbReference>
<keyword evidence="2" id="KW-0328">Glycosyltransferase</keyword>
<keyword evidence="8" id="KW-1185">Reference proteome</keyword>
<sequence>MPPEPLHVVAPEGIDDPARPSGGNHYDRRLVDELRGLDRQVHVHEAPGAWPDPSPPDVHGLGTLLDELPDQATLLVDGLVASAVPDLLARRATRLRLFVLVHLPLGVLSASRRPAEAALLARVAGVVATSGWTRAWLHEHYDLPEERVHVAVPGTDAAGLVAGSRDGGALLCVGAVTPTKGQDVLVEALTSLADLPWRCTLVGSLEVDPGFAERLCEQLAAAGLADRVTLAGVRTGPDLDATYAAADLLVLPSRAETYGMVLTEALARGLPAVAARTGGTPESLGRTADGRVPGLFVPPGDADALAAALRSWLTDSALRTCLRATARVRRGSLPAWSATARAVARALEAR</sequence>
<evidence type="ECO:0000313" key="7">
    <source>
        <dbReference type="EMBL" id="RNM14775.1"/>
    </source>
</evidence>
<evidence type="ECO:0000256" key="2">
    <source>
        <dbReference type="ARBA" id="ARBA00022676"/>
    </source>
</evidence>
<dbReference type="InterPro" id="IPR001296">
    <property type="entry name" value="Glyco_trans_1"/>
</dbReference>
<dbReference type="RefSeq" id="WP_123222738.1">
    <property type="nucleotide sequence ID" value="NZ_RJSF01000037.1"/>
</dbReference>
<dbReference type="CDD" id="cd03801">
    <property type="entry name" value="GT4_PimA-like"/>
    <property type="match status" value="1"/>
</dbReference>
<dbReference type="AlphaFoldDB" id="A0A3N0GQQ6"/>
<dbReference type="SUPFAM" id="SSF53756">
    <property type="entry name" value="UDP-Glycosyltransferase/glycogen phosphorylase"/>
    <property type="match status" value="1"/>
</dbReference>
<gene>
    <name evidence="7" type="ORF">EFL26_09905</name>
</gene>
<evidence type="ECO:0000256" key="4">
    <source>
        <dbReference type="SAM" id="MobiDB-lite"/>
    </source>
</evidence>
<accession>A0A3N0GQQ6</accession>
<name>A0A3N0GQQ6_9ACTN</name>
<dbReference type="InterPro" id="IPR028098">
    <property type="entry name" value="Glyco_trans_4-like_N"/>
</dbReference>
<keyword evidence="3 7" id="KW-0808">Transferase</keyword>
<dbReference type="PANTHER" id="PTHR12526:SF640">
    <property type="entry name" value="COLANIC ACID BIOSYNTHESIS GLYCOSYLTRANSFERASE WCAL-RELATED"/>
    <property type="match status" value="1"/>
</dbReference>
<feature type="region of interest" description="Disordered" evidence="4">
    <location>
        <begin position="1"/>
        <end position="25"/>
    </location>
</feature>
<dbReference type="OrthoDB" id="9765330at2"/>
<organism evidence="7 8">
    <name type="scientific">Nocardioides pocheonensis</name>
    <dbReference type="NCBI Taxonomy" id="661485"/>
    <lineage>
        <taxon>Bacteria</taxon>
        <taxon>Bacillati</taxon>
        <taxon>Actinomycetota</taxon>
        <taxon>Actinomycetes</taxon>
        <taxon>Propionibacteriales</taxon>
        <taxon>Nocardioidaceae</taxon>
        <taxon>Nocardioides</taxon>
    </lineage>
</organism>
<comment type="similarity">
    <text evidence="1">Belongs to the glycosyltransferase group 1 family. Glycosyltransferase 4 subfamily.</text>
</comment>
<dbReference type="GO" id="GO:0016757">
    <property type="term" value="F:glycosyltransferase activity"/>
    <property type="evidence" value="ECO:0007669"/>
    <property type="project" value="UniProtKB-KW"/>
</dbReference>
<dbReference type="PANTHER" id="PTHR12526">
    <property type="entry name" value="GLYCOSYLTRANSFERASE"/>
    <property type="match status" value="1"/>
</dbReference>
<proteinExistence type="inferred from homology"/>
<protein>
    <submittedName>
        <fullName evidence="7">Glycosyltransferase</fullName>
    </submittedName>
</protein>
<reference evidence="7 8" key="1">
    <citation type="submission" date="2018-11" db="EMBL/GenBank/DDBJ databases">
        <authorList>
            <person name="Li F."/>
        </authorList>
    </citation>
    <scope>NUCLEOTIDE SEQUENCE [LARGE SCALE GENOMIC DNA]</scope>
    <source>
        <strain evidence="7 8">Gsoil 818</strain>
    </source>
</reference>
<comment type="caution">
    <text evidence="7">The sequence shown here is derived from an EMBL/GenBank/DDBJ whole genome shotgun (WGS) entry which is preliminary data.</text>
</comment>
<dbReference type="Gene3D" id="3.40.50.2000">
    <property type="entry name" value="Glycogen Phosphorylase B"/>
    <property type="match status" value="2"/>
</dbReference>
<feature type="domain" description="Glycosyl transferase family 1" evidence="5">
    <location>
        <begin position="170"/>
        <end position="327"/>
    </location>
</feature>
<evidence type="ECO:0000259" key="6">
    <source>
        <dbReference type="Pfam" id="PF13439"/>
    </source>
</evidence>
<evidence type="ECO:0000313" key="8">
    <source>
        <dbReference type="Proteomes" id="UP000279994"/>
    </source>
</evidence>
<evidence type="ECO:0000259" key="5">
    <source>
        <dbReference type="Pfam" id="PF00534"/>
    </source>
</evidence>
<dbReference type="Pfam" id="PF13439">
    <property type="entry name" value="Glyco_transf_4"/>
    <property type="match status" value="1"/>
</dbReference>